<comment type="caution">
    <text evidence="1">The sequence shown here is derived from an EMBL/GenBank/DDBJ whole genome shotgun (WGS) entry which is preliminary data.</text>
</comment>
<proteinExistence type="predicted"/>
<protein>
    <submittedName>
        <fullName evidence="1">Type I-C CRISPR-associated protein Cas7/Csd2</fullName>
    </submittedName>
</protein>
<dbReference type="EMBL" id="JAQMTI010000136">
    <property type="protein sequence ID" value="MDB9441972.1"/>
    <property type="molecule type" value="Genomic_DNA"/>
</dbReference>
<reference evidence="1 2" key="1">
    <citation type="submission" date="2023-01" db="EMBL/GenBank/DDBJ databases">
        <title>Genomes from the Australian National Cyanobacteria Reference Collection.</title>
        <authorList>
            <person name="Willis A."/>
            <person name="Lee E.M.F."/>
        </authorList>
    </citation>
    <scope>NUCLEOTIDE SEQUENCE [LARGE SCALE GENOMIC DNA]</scope>
    <source>
        <strain evidence="1 2">CS-549</strain>
    </source>
</reference>
<dbReference type="InterPro" id="IPR013418">
    <property type="entry name" value="CRISPR-assoc_prot_Cas7/Csd2"/>
</dbReference>
<dbReference type="Proteomes" id="UP001211711">
    <property type="component" value="Unassembled WGS sequence"/>
</dbReference>
<name>A0ABT4ZRE9_9CYAN</name>
<keyword evidence="2" id="KW-1185">Reference proteome</keyword>
<organism evidence="1 2">
    <name type="scientific">Sphaerospermopsis kisseleviana CS-549</name>
    <dbReference type="NCBI Taxonomy" id="3021783"/>
    <lineage>
        <taxon>Bacteria</taxon>
        <taxon>Bacillati</taxon>
        <taxon>Cyanobacteriota</taxon>
        <taxon>Cyanophyceae</taxon>
        <taxon>Nostocales</taxon>
        <taxon>Aphanizomenonaceae</taxon>
        <taxon>Sphaerospermopsis</taxon>
        <taxon>Sphaerospermopsis kisseleviana</taxon>
    </lineage>
</organism>
<dbReference type="RefSeq" id="WP_096570860.1">
    <property type="nucleotide sequence ID" value="NZ_JAQMTI010000136.1"/>
</dbReference>
<dbReference type="NCBIfam" id="TIGR01595">
    <property type="entry name" value="cas_CT1132"/>
    <property type="match status" value="1"/>
</dbReference>
<gene>
    <name evidence="1" type="primary">cas7c</name>
    <name evidence="1" type="ORF">PN497_11455</name>
</gene>
<dbReference type="NCBIfam" id="TIGR02589">
    <property type="entry name" value="cas_Csd2"/>
    <property type="match status" value="1"/>
</dbReference>
<sequence>MTAHLDPTKKHDAILLFDCLDGNPNGDPDAGNQPRIDPQTNQGLVTDACLKRKVRNYVEMLGKDEPTPERYKIFVEEGSVLNQKISRAYTAVGLPQKEGTPEQQLQVAKWMQQNFYDLRMFGAVLSTGLKAGQVWGPVQISFSRSIDPVFPQSVSITRCAATEEKEKKDGVKKDNKTMGRKEVLPYGLYRSYVFYNPHLALAEKSGCVNERDLDLFWQALINAWEFDRSSARGFMACRGLYVFTHASKYGNAPVHELFDKLQIKSNVDVPRSFADYQVDLDEVLPDGVTLTKLV</sequence>
<evidence type="ECO:0000313" key="1">
    <source>
        <dbReference type="EMBL" id="MDB9441972.1"/>
    </source>
</evidence>
<dbReference type="Pfam" id="PF05107">
    <property type="entry name" value="Cas_Cas7"/>
    <property type="match status" value="1"/>
</dbReference>
<evidence type="ECO:0000313" key="2">
    <source>
        <dbReference type="Proteomes" id="UP001211711"/>
    </source>
</evidence>
<accession>A0ABT4ZRE9</accession>
<dbReference type="InterPro" id="IPR006482">
    <property type="entry name" value="Cas7_Csh2/Csh2"/>
</dbReference>